<comment type="caution">
    <text evidence="1">The sequence shown here is derived from an EMBL/GenBank/DDBJ whole genome shotgun (WGS) entry which is preliminary data.</text>
</comment>
<dbReference type="AlphaFoldDB" id="A0A8X6ICN4"/>
<evidence type="ECO:0000313" key="1">
    <source>
        <dbReference type="EMBL" id="GFS39743.1"/>
    </source>
</evidence>
<accession>A0A8X6ICN4</accession>
<protein>
    <submittedName>
        <fullName evidence="1">Uncharacterized protein</fullName>
    </submittedName>
</protein>
<keyword evidence="2" id="KW-1185">Reference proteome</keyword>
<name>A0A8X6ICN4_NEPPI</name>
<evidence type="ECO:0000313" key="2">
    <source>
        <dbReference type="Proteomes" id="UP000887013"/>
    </source>
</evidence>
<sequence length="160" mass="18372">MVKTRSQATMADSGNAELLALLAEMKKSMEDGREEMRIGQEEMKKRMEKGLQRFAEDRLSTIDKQIDAILKEKDHGLRKSNSLSLNSTEVCNIPLFSNKNLDIINTVELKQKVIGTGLKTEMKMREISFKAYLQTNLFKPISKGKQAPTQLRKRLKKQHY</sequence>
<organism evidence="1 2">
    <name type="scientific">Nephila pilipes</name>
    <name type="common">Giant wood spider</name>
    <name type="synonym">Nephila maculata</name>
    <dbReference type="NCBI Taxonomy" id="299642"/>
    <lineage>
        <taxon>Eukaryota</taxon>
        <taxon>Metazoa</taxon>
        <taxon>Ecdysozoa</taxon>
        <taxon>Arthropoda</taxon>
        <taxon>Chelicerata</taxon>
        <taxon>Arachnida</taxon>
        <taxon>Araneae</taxon>
        <taxon>Araneomorphae</taxon>
        <taxon>Entelegynae</taxon>
        <taxon>Araneoidea</taxon>
        <taxon>Nephilidae</taxon>
        <taxon>Nephila</taxon>
    </lineage>
</organism>
<dbReference type="EMBL" id="BMAW01043499">
    <property type="protein sequence ID" value="GFS39743.1"/>
    <property type="molecule type" value="Genomic_DNA"/>
</dbReference>
<dbReference type="Proteomes" id="UP000887013">
    <property type="component" value="Unassembled WGS sequence"/>
</dbReference>
<gene>
    <name evidence="1" type="ORF">NPIL_546521</name>
</gene>
<reference evidence="1" key="1">
    <citation type="submission" date="2020-08" db="EMBL/GenBank/DDBJ databases">
        <title>Multicomponent nature underlies the extraordinary mechanical properties of spider dragline silk.</title>
        <authorList>
            <person name="Kono N."/>
            <person name="Nakamura H."/>
            <person name="Mori M."/>
            <person name="Yoshida Y."/>
            <person name="Ohtoshi R."/>
            <person name="Malay A.D."/>
            <person name="Moran D.A.P."/>
            <person name="Tomita M."/>
            <person name="Numata K."/>
            <person name="Arakawa K."/>
        </authorList>
    </citation>
    <scope>NUCLEOTIDE SEQUENCE</scope>
</reference>
<proteinExistence type="predicted"/>